<name>A0A4Q0XZR6_9BACT</name>
<dbReference type="GO" id="GO:0046872">
    <property type="term" value="F:metal ion binding"/>
    <property type="evidence" value="ECO:0007669"/>
    <property type="project" value="UniProtKB-KW"/>
</dbReference>
<gene>
    <name evidence="5" type="ORF">CRV06_07675</name>
</gene>
<evidence type="ECO:0000256" key="3">
    <source>
        <dbReference type="PIRSR" id="PIRSR002825-1"/>
    </source>
</evidence>
<sequence>MLKRLILGAILLSSSIFASSEVNVYSHRHYDTDKQLFKMFEEKTRIKVNVVKADANALIKRLSSEGKNSPADVLITVDAGRLYQAKQKGLLQPIDSEYLNKNIPEKLRDEDKQWFALTKRVRAFVIPKGSDLKDKLKTYEDLIKPEFKKMIMVRSSNHIYNQSMLAAVIAHHGEDYALKWAKGVVANLARRPKGDDRYQVKAVANGIGEIGITNTYYVGKMIGSKSFSEREAVKGVEVIFPKFENGGTHINVSGAGVAKYAPHKENAIKFIEFLASPEAQELFANQNFEYPVTKGVKKNEVVQSWGSFTDDDISINTLGKYNAQAVKIFDLAGWK</sequence>
<protein>
    <submittedName>
        <fullName evidence="5">Fe(3+) ABC transporter substrate-binding protein</fullName>
    </submittedName>
</protein>
<evidence type="ECO:0000313" key="5">
    <source>
        <dbReference type="EMBL" id="RXJ63132.1"/>
    </source>
</evidence>
<dbReference type="RefSeq" id="WP_129082016.1">
    <property type="nucleotide sequence ID" value="NZ_CP041070.1"/>
</dbReference>
<evidence type="ECO:0000256" key="4">
    <source>
        <dbReference type="SAM" id="SignalP"/>
    </source>
</evidence>
<reference evidence="5 6" key="1">
    <citation type="submission" date="2017-10" db="EMBL/GenBank/DDBJ databases">
        <title>Genomics of the genus Arcobacter.</title>
        <authorList>
            <person name="Perez-Cataluna A."/>
            <person name="Figueras M.J."/>
        </authorList>
    </citation>
    <scope>NUCLEOTIDE SEQUENCE [LARGE SCALE GENOMIC DNA]</scope>
    <source>
        <strain evidence="5 6">DSM 24636</strain>
    </source>
</reference>
<keyword evidence="2 4" id="KW-0732">Signal</keyword>
<feature type="binding site" evidence="3">
    <location>
        <position position="217"/>
    </location>
    <ligand>
        <name>Fe cation</name>
        <dbReference type="ChEBI" id="CHEBI:24875"/>
    </ligand>
</feature>
<proteinExistence type="inferred from homology"/>
<feature type="binding site" evidence="3">
    <location>
        <position position="29"/>
    </location>
    <ligand>
        <name>Fe cation</name>
        <dbReference type="ChEBI" id="CHEBI:24875"/>
    </ligand>
</feature>
<organism evidence="5 6">
    <name type="scientific">Halarcobacter anaerophilus</name>
    <dbReference type="NCBI Taxonomy" id="877500"/>
    <lineage>
        <taxon>Bacteria</taxon>
        <taxon>Pseudomonadati</taxon>
        <taxon>Campylobacterota</taxon>
        <taxon>Epsilonproteobacteria</taxon>
        <taxon>Campylobacterales</taxon>
        <taxon>Arcobacteraceae</taxon>
        <taxon>Halarcobacter</taxon>
    </lineage>
</organism>
<keyword evidence="3" id="KW-0479">Metal-binding</keyword>
<feature type="chain" id="PRO_5020843230" evidence="4">
    <location>
        <begin position="19"/>
        <end position="335"/>
    </location>
</feature>
<dbReference type="PANTHER" id="PTHR30006">
    <property type="entry name" value="THIAMINE-BINDING PERIPLASMIC PROTEIN-RELATED"/>
    <property type="match status" value="1"/>
</dbReference>
<dbReference type="CDD" id="cd13542">
    <property type="entry name" value="PBP2_FutA1_ilke"/>
    <property type="match status" value="1"/>
</dbReference>
<dbReference type="PIRSF" id="PIRSF002825">
    <property type="entry name" value="CfbpA"/>
    <property type="match status" value="1"/>
</dbReference>
<comment type="similarity">
    <text evidence="1">Belongs to the bacterial solute-binding protein 1 family.</text>
</comment>
<dbReference type="PANTHER" id="PTHR30006:SF15">
    <property type="entry name" value="IRON-UTILIZATION PERIPLASMIC PROTEIN"/>
    <property type="match status" value="1"/>
</dbReference>
<keyword evidence="6" id="KW-1185">Reference proteome</keyword>
<dbReference type="SUPFAM" id="SSF53850">
    <property type="entry name" value="Periplasmic binding protein-like II"/>
    <property type="match status" value="1"/>
</dbReference>
<dbReference type="Pfam" id="PF13343">
    <property type="entry name" value="SBP_bac_6"/>
    <property type="match status" value="1"/>
</dbReference>
<evidence type="ECO:0000256" key="2">
    <source>
        <dbReference type="ARBA" id="ARBA00022729"/>
    </source>
</evidence>
<dbReference type="OrthoDB" id="9769567at2"/>
<evidence type="ECO:0000313" key="6">
    <source>
        <dbReference type="Proteomes" id="UP000290191"/>
    </source>
</evidence>
<dbReference type="Gene3D" id="3.40.190.10">
    <property type="entry name" value="Periplasmic binding protein-like II"/>
    <property type="match status" value="2"/>
</dbReference>
<accession>A0A4Q0XZR6</accession>
<comment type="caution">
    <text evidence="5">The sequence shown here is derived from an EMBL/GenBank/DDBJ whole genome shotgun (WGS) entry which is preliminary data.</text>
</comment>
<dbReference type="GO" id="GO:0030288">
    <property type="term" value="C:outer membrane-bounded periplasmic space"/>
    <property type="evidence" value="ECO:0007669"/>
    <property type="project" value="TreeGrafter"/>
</dbReference>
<dbReference type="EMBL" id="PDKO01000005">
    <property type="protein sequence ID" value="RXJ63132.1"/>
    <property type="molecule type" value="Genomic_DNA"/>
</dbReference>
<dbReference type="InterPro" id="IPR026045">
    <property type="entry name" value="Ferric-bd"/>
</dbReference>
<feature type="binding site" evidence="3">
    <location>
        <position position="216"/>
    </location>
    <ligand>
        <name>Fe cation</name>
        <dbReference type="ChEBI" id="CHEBI:24875"/>
    </ligand>
</feature>
<dbReference type="AlphaFoldDB" id="A0A4Q0XZR6"/>
<dbReference type="STRING" id="877500.GCA_000935065_01605"/>
<dbReference type="Proteomes" id="UP000290191">
    <property type="component" value="Unassembled WGS sequence"/>
</dbReference>
<feature type="signal peptide" evidence="4">
    <location>
        <begin position="1"/>
        <end position="18"/>
    </location>
</feature>
<keyword evidence="3" id="KW-0408">Iron</keyword>
<evidence type="ECO:0000256" key="1">
    <source>
        <dbReference type="ARBA" id="ARBA00008520"/>
    </source>
</evidence>